<keyword evidence="2" id="KW-1185">Reference proteome</keyword>
<sequence>MLGSGPGSFIPVEFDETWSLISINASQAALKDQTIVPDFTLFGTSTLRNKPTNRDTKDVLRGRRTKTLILFDREKFIDNQRYKLFRLGFCYDRVIFLSTAERLAWIRDATGVEVKDNTQKPSNGVAAAFLCVSAGVKRVVMTGFSLTKDGHAYNDKNRERAHVQGDRAALRMAILRRHPIFTNQAEFSEESGVPLL</sequence>
<dbReference type="AlphaFoldDB" id="A0A5C4XQH8"/>
<evidence type="ECO:0000313" key="1">
    <source>
        <dbReference type="EMBL" id="TNM65191.1"/>
    </source>
</evidence>
<dbReference type="OrthoDB" id="7769278at2"/>
<dbReference type="EMBL" id="VDMN01000001">
    <property type="protein sequence ID" value="TNM65191.1"/>
    <property type="molecule type" value="Genomic_DNA"/>
</dbReference>
<gene>
    <name evidence="1" type="ORF">FHP24_02570</name>
</gene>
<accession>A0A5C4XQH8</accession>
<dbReference type="RefSeq" id="WP_139672420.1">
    <property type="nucleotide sequence ID" value="NZ_VDMN01000001.1"/>
</dbReference>
<reference evidence="1 2" key="1">
    <citation type="submission" date="2019-06" db="EMBL/GenBank/DDBJ databases">
        <title>The draft genome of Rhizobium smilacinae PTYR-5.</title>
        <authorList>
            <person name="Liu L."/>
            <person name="Li L."/>
            <person name="Zhang X."/>
        </authorList>
    </citation>
    <scope>NUCLEOTIDE SEQUENCE [LARGE SCALE GENOMIC DNA]</scope>
    <source>
        <strain evidence="1 2">PTYR-5</strain>
    </source>
</reference>
<protein>
    <submittedName>
        <fullName evidence="1">Uncharacterized protein</fullName>
    </submittedName>
</protein>
<evidence type="ECO:0000313" key="2">
    <source>
        <dbReference type="Proteomes" id="UP000311605"/>
    </source>
</evidence>
<name>A0A5C4XQH8_9HYPH</name>
<organism evidence="1 2">
    <name type="scientific">Aliirhizobium smilacinae</name>
    <dbReference type="NCBI Taxonomy" id="1395944"/>
    <lineage>
        <taxon>Bacteria</taxon>
        <taxon>Pseudomonadati</taxon>
        <taxon>Pseudomonadota</taxon>
        <taxon>Alphaproteobacteria</taxon>
        <taxon>Hyphomicrobiales</taxon>
        <taxon>Rhizobiaceae</taxon>
        <taxon>Aliirhizobium</taxon>
    </lineage>
</organism>
<comment type="caution">
    <text evidence="1">The sequence shown here is derived from an EMBL/GenBank/DDBJ whole genome shotgun (WGS) entry which is preliminary data.</text>
</comment>
<dbReference type="Proteomes" id="UP000311605">
    <property type="component" value="Unassembled WGS sequence"/>
</dbReference>
<proteinExistence type="predicted"/>